<dbReference type="EMBL" id="GL453640">
    <property type="protein sequence ID" value="EFN75813.1"/>
    <property type="molecule type" value="Genomic_DNA"/>
</dbReference>
<dbReference type="InterPro" id="IPR036397">
    <property type="entry name" value="RNaseH_sf"/>
</dbReference>
<organism evidence="2">
    <name type="scientific">Harpegnathos saltator</name>
    <name type="common">Jerdon's jumping ant</name>
    <dbReference type="NCBI Taxonomy" id="610380"/>
    <lineage>
        <taxon>Eukaryota</taxon>
        <taxon>Metazoa</taxon>
        <taxon>Ecdysozoa</taxon>
        <taxon>Arthropoda</taxon>
        <taxon>Hexapoda</taxon>
        <taxon>Insecta</taxon>
        <taxon>Pterygota</taxon>
        <taxon>Neoptera</taxon>
        <taxon>Endopterygota</taxon>
        <taxon>Hymenoptera</taxon>
        <taxon>Apocrita</taxon>
        <taxon>Aculeata</taxon>
        <taxon>Formicoidea</taxon>
        <taxon>Formicidae</taxon>
        <taxon>Ponerinae</taxon>
        <taxon>Ponerini</taxon>
        <taxon>Harpegnathos</taxon>
    </lineage>
</organism>
<evidence type="ECO:0000313" key="2">
    <source>
        <dbReference type="Proteomes" id="UP000008237"/>
    </source>
</evidence>
<feature type="non-terminal residue" evidence="1">
    <location>
        <position position="1"/>
    </location>
</feature>
<reference evidence="1 2" key="1">
    <citation type="journal article" date="2010" name="Science">
        <title>Genomic comparison of the ants Camponotus floridanus and Harpegnathos saltator.</title>
        <authorList>
            <person name="Bonasio R."/>
            <person name="Zhang G."/>
            <person name="Ye C."/>
            <person name="Mutti N.S."/>
            <person name="Fang X."/>
            <person name="Qin N."/>
            <person name="Donahue G."/>
            <person name="Yang P."/>
            <person name="Li Q."/>
            <person name="Li C."/>
            <person name="Zhang P."/>
            <person name="Huang Z."/>
            <person name="Berger S.L."/>
            <person name="Reinberg D."/>
            <person name="Wang J."/>
            <person name="Liebig J."/>
        </authorList>
    </citation>
    <scope>NUCLEOTIDE SEQUENCE [LARGE SCALE GENOMIC DNA]</scope>
    <source>
        <strain evidence="1 2">R22 G/1</strain>
    </source>
</reference>
<dbReference type="GO" id="GO:0003676">
    <property type="term" value="F:nucleic acid binding"/>
    <property type="evidence" value="ECO:0007669"/>
    <property type="project" value="InterPro"/>
</dbReference>
<sequence length="61" mass="7361">EWSSRSPDFSLLDYFLWGYVKNNVYETKSANLADLRQHILHQVNLISPKMRRNVLNEFHLR</sequence>
<accession>E2C8C3</accession>
<name>E2C8C3_HARSA</name>
<feature type="non-terminal residue" evidence="1">
    <location>
        <position position="61"/>
    </location>
</feature>
<gene>
    <name evidence="1" type="ORF">EAI_00492</name>
</gene>
<keyword evidence="2" id="KW-1185">Reference proteome</keyword>
<dbReference type="Gene3D" id="3.30.420.10">
    <property type="entry name" value="Ribonuclease H-like superfamily/Ribonuclease H"/>
    <property type="match status" value="1"/>
</dbReference>
<dbReference type="InParanoid" id="E2C8C3"/>
<evidence type="ECO:0000313" key="1">
    <source>
        <dbReference type="EMBL" id="EFN75813.1"/>
    </source>
</evidence>
<protein>
    <submittedName>
        <fullName evidence="1">Uncharacterized protein</fullName>
    </submittedName>
</protein>
<proteinExistence type="predicted"/>
<dbReference type="AlphaFoldDB" id="E2C8C3"/>
<dbReference type="PANTHER" id="PTHR47326">
    <property type="entry name" value="TRANSPOSABLE ELEMENT TC3 TRANSPOSASE-LIKE PROTEIN"/>
    <property type="match status" value="1"/>
</dbReference>
<dbReference type="PANTHER" id="PTHR47326:SF1">
    <property type="entry name" value="HTH PSQ-TYPE DOMAIN-CONTAINING PROTEIN"/>
    <property type="match status" value="1"/>
</dbReference>
<dbReference type="Proteomes" id="UP000008237">
    <property type="component" value="Unassembled WGS sequence"/>
</dbReference>